<keyword evidence="3" id="KW-1185">Reference proteome</keyword>
<dbReference type="InterPro" id="IPR013976">
    <property type="entry name" value="HDOD"/>
</dbReference>
<organism evidence="2 3">
    <name type="scientific">Neiella litorisoli</name>
    <dbReference type="NCBI Taxonomy" id="2771431"/>
    <lineage>
        <taxon>Bacteria</taxon>
        <taxon>Pseudomonadati</taxon>
        <taxon>Pseudomonadota</taxon>
        <taxon>Gammaproteobacteria</taxon>
        <taxon>Alteromonadales</taxon>
        <taxon>Echinimonadaceae</taxon>
        <taxon>Neiella</taxon>
    </lineage>
</organism>
<comment type="caution">
    <text evidence="2">The sequence shown here is derived from an EMBL/GenBank/DDBJ whole genome shotgun (WGS) entry which is preliminary data.</text>
</comment>
<feature type="domain" description="HDOD" evidence="1">
    <location>
        <begin position="22"/>
        <end position="215"/>
    </location>
</feature>
<protein>
    <submittedName>
        <fullName evidence="2">HDOD domain-containing protein</fullName>
    </submittedName>
</protein>
<dbReference type="PANTHER" id="PTHR33525:SF3">
    <property type="entry name" value="RIBONUCLEASE Y"/>
    <property type="match status" value="1"/>
</dbReference>
<dbReference type="Proteomes" id="UP000638014">
    <property type="component" value="Unassembled WGS sequence"/>
</dbReference>
<dbReference type="PROSITE" id="PS51833">
    <property type="entry name" value="HDOD"/>
    <property type="match status" value="1"/>
</dbReference>
<dbReference type="PANTHER" id="PTHR33525">
    <property type="match status" value="1"/>
</dbReference>
<dbReference type="SUPFAM" id="SSF109604">
    <property type="entry name" value="HD-domain/PDEase-like"/>
    <property type="match status" value="1"/>
</dbReference>
<dbReference type="Pfam" id="PF08668">
    <property type="entry name" value="HDOD"/>
    <property type="match status" value="1"/>
</dbReference>
<dbReference type="AlphaFoldDB" id="A0A8J6QL50"/>
<sequence>MSTESALLGILTEKIRQDALVLPTLPEVAVKIRDVADDPASTLHDIARVVATDTALSARIIRVASTAYNSRSANIDSVSTAVFRIGLRAIKNVAIAMALEQLFISNNQTVKNCLRKIWHQSISVSCAAVALSSEYLNTHKRSTLSRDRLALAGLLHEIGALPILTEIEVQAPDMISAAFLDNAIEQLSCTVGVHIVRHWNLGEDFARVVWQWRNQSFQSDEVEYLDFIRLGHLYMKYSEQQVDVKDELEYYVDKGVISSTDVFLCPEFLNKLAQERTLYE</sequence>
<dbReference type="RefSeq" id="WP_191145441.1">
    <property type="nucleotide sequence ID" value="NZ_JACXAF010000017.1"/>
</dbReference>
<evidence type="ECO:0000313" key="3">
    <source>
        <dbReference type="Proteomes" id="UP000638014"/>
    </source>
</evidence>
<accession>A0A8J6QL50</accession>
<reference evidence="2" key="1">
    <citation type="submission" date="2020-09" db="EMBL/GenBank/DDBJ databases">
        <title>A novel bacterium of genus Neiella, isolated from South China Sea.</title>
        <authorList>
            <person name="Huang H."/>
            <person name="Mo K."/>
            <person name="Hu Y."/>
        </authorList>
    </citation>
    <scope>NUCLEOTIDE SEQUENCE</scope>
    <source>
        <strain evidence="2">HB171785</strain>
    </source>
</reference>
<name>A0A8J6QL50_9GAMM</name>
<gene>
    <name evidence="2" type="ORF">IC617_13090</name>
</gene>
<dbReference type="EMBL" id="JACXAF010000017">
    <property type="protein sequence ID" value="MBD1390371.1"/>
    <property type="molecule type" value="Genomic_DNA"/>
</dbReference>
<proteinExistence type="predicted"/>
<dbReference type="Gene3D" id="1.10.3210.10">
    <property type="entry name" value="Hypothetical protein af1432"/>
    <property type="match status" value="1"/>
</dbReference>
<evidence type="ECO:0000313" key="2">
    <source>
        <dbReference type="EMBL" id="MBD1390371.1"/>
    </source>
</evidence>
<evidence type="ECO:0000259" key="1">
    <source>
        <dbReference type="PROSITE" id="PS51833"/>
    </source>
</evidence>
<dbReference type="InterPro" id="IPR052340">
    <property type="entry name" value="RNase_Y/CdgJ"/>
</dbReference>